<dbReference type="AlphaFoldDB" id="A0A061B231"/>
<dbReference type="Gene3D" id="2.60.120.330">
    <property type="entry name" value="B-lactam Antibiotic, Isopenicillin N Synthase, Chain"/>
    <property type="match status" value="1"/>
</dbReference>
<dbReference type="Pfam" id="PF03171">
    <property type="entry name" value="2OG-FeII_Oxy"/>
    <property type="match status" value="1"/>
</dbReference>
<proteinExistence type="predicted"/>
<accession>A0A061B231</accession>
<dbReference type="OrthoDB" id="406156at2759"/>
<sequence length="394" mass="44924">MTITKPYYPPFVHVEPTKENIPFVELGVVDLSKYVEGPEGLEARKQLAAELEEAVSTQGFFFLEGHGYPTTKLDYLQAVSQAILDLPLEEKQRYSAGSAQSDADAIDDAKKLGAERGSGFKQRGYWAMQNSVRDAIEHINYRDLLHPTLRDKHSYPPLVQQHLPEIVEYFSYLHLNVVRKLASLFDIILELPEGTVWNLFEVREDQPELSGGGFGRAMLYHGMSASDEAKTNNTWLRGHSDASALTFITSQPMASLQFRDYHDGEWKYVGYRPNALVVNIGDRFEFLTGGWAKSTIHRVVSPPKDQRGHRRLGLIYFCDIQPSVYIDPDTLRSPKLARLGYKKPEEWERITGEQWDEQKAKSFGKAYINLPPGDEPAPFYIYGRLAERWHQLGK</sequence>
<name>A0A061B231_RHOTO</name>
<dbReference type="InterPro" id="IPR027443">
    <property type="entry name" value="IPNS-like_sf"/>
</dbReference>
<feature type="domain" description="Non-haem dioxygenase N-terminal" evidence="2">
    <location>
        <begin position="28"/>
        <end position="128"/>
    </location>
</feature>
<dbReference type="InterPro" id="IPR050231">
    <property type="entry name" value="Iron_ascorbate_oxido_reductase"/>
</dbReference>
<organism evidence="3">
    <name type="scientific">Rhodotorula toruloides</name>
    <name type="common">Yeast</name>
    <name type="synonym">Rhodosporidium toruloides</name>
    <dbReference type="NCBI Taxonomy" id="5286"/>
    <lineage>
        <taxon>Eukaryota</taxon>
        <taxon>Fungi</taxon>
        <taxon>Dikarya</taxon>
        <taxon>Basidiomycota</taxon>
        <taxon>Pucciniomycotina</taxon>
        <taxon>Microbotryomycetes</taxon>
        <taxon>Sporidiobolales</taxon>
        <taxon>Sporidiobolaceae</taxon>
        <taxon>Rhodotorula</taxon>
    </lineage>
</organism>
<dbReference type="EMBL" id="LK052943">
    <property type="protein sequence ID" value="CDR43982.1"/>
    <property type="molecule type" value="Genomic_DNA"/>
</dbReference>
<dbReference type="InterPro" id="IPR026992">
    <property type="entry name" value="DIOX_N"/>
</dbReference>
<dbReference type="Pfam" id="PF14226">
    <property type="entry name" value="DIOX_N"/>
    <property type="match status" value="1"/>
</dbReference>
<dbReference type="SUPFAM" id="SSF51197">
    <property type="entry name" value="Clavaminate synthase-like"/>
    <property type="match status" value="1"/>
</dbReference>
<evidence type="ECO:0000259" key="2">
    <source>
        <dbReference type="Pfam" id="PF14226"/>
    </source>
</evidence>
<evidence type="ECO:0000313" key="3">
    <source>
        <dbReference type="EMBL" id="CDR43982.1"/>
    </source>
</evidence>
<dbReference type="InterPro" id="IPR044861">
    <property type="entry name" value="IPNS-like_FE2OG_OXY"/>
</dbReference>
<protein>
    <submittedName>
        <fullName evidence="3">RHTO0S08e08966g1_1</fullName>
    </submittedName>
</protein>
<gene>
    <name evidence="3" type="ORF">RHTO0S_08e08966g</name>
</gene>
<dbReference type="PANTHER" id="PTHR47990">
    <property type="entry name" value="2-OXOGLUTARATE (2OG) AND FE(II)-DEPENDENT OXYGENASE SUPERFAMILY PROTEIN-RELATED"/>
    <property type="match status" value="1"/>
</dbReference>
<evidence type="ECO:0000259" key="1">
    <source>
        <dbReference type="Pfam" id="PF03171"/>
    </source>
</evidence>
<reference evidence="3" key="1">
    <citation type="journal article" date="2014" name="Genome Announc.">
        <title>Draft genome sequence of Rhodosporidium toruloides CECT1137, an oleaginous yeast of biotechnological interest.</title>
        <authorList>
            <person name="Morin N."/>
            <person name="Calcas X."/>
            <person name="Devillers H."/>
            <person name="Durrens P."/>
            <person name="Sherman D.J."/>
            <person name="Nicaud J.-M."/>
            <person name="Neuveglise C."/>
        </authorList>
    </citation>
    <scope>NUCLEOTIDE SEQUENCE</scope>
    <source>
        <strain evidence="3">CECT1137</strain>
    </source>
</reference>
<feature type="domain" description="Isopenicillin N synthase-like Fe(2+) 2OG dioxygenase" evidence="1">
    <location>
        <begin position="235"/>
        <end position="318"/>
    </location>
</feature>